<dbReference type="EMBL" id="JAVFWL010000003">
    <property type="protein sequence ID" value="KAK6745853.1"/>
    <property type="molecule type" value="Genomic_DNA"/>
</dbReference>
<evidence type="ECO:0000313" key="1">
    <source>
        <dbReference type="EMBL" id="KAK6745853.1"/>
    </source>
</evidence>
<proteinExistence type="predicted"/>
<protein>
    <submittedName>
        <fullName evidence="1">Uncharacterized protein</fullName>
    </submittedName>
</protein>
<dbReference type="Proteomes" id="UP001303046">
    <property type="component" value="Unassembled WGS sequence"/>
</dbReference>
<reference evidence="1 2" key="1">
    <citation type="submission" date="2023-08" db="EMBL/GenBank/DDBJ databases">
        <title>A Necator americanus chromosomal reference genome.</title>
        <authorList>
            <person name="Ilik V."/>
            <person name="Petrzelkova K.J."/>
            <person name="Pardy F."/>
            <person name="Fuh T."/>
            <person name="Niatou-Singa F.S."/>
            <person name="Gouil Q."/>
            <person name="Baker L."/>
            <person name="Ritchie M.E."/>
            <person name="Jex A.R."/>
            <person name="Gazzola D."/>
            <person name="Li H."/>
            <person name="Toshio Fujiwara R."/>
            <person name="Zhan B."/>
            <person name="Aroian R.V."/>
            <person name="Pafco B."/>
            <person name="Schwarz E.M."/>
        </authorList>
    </citation>
    <scope>NUCLEOTIDE SEQUENCE [LARGE SCALE GENOMIC DNA]</scope>
    <source>
        <strain evidence="1 2">Aroian</strain>
        <tissue evidence="1">Whole animal</tissue>
    </source>
</reference>
<evidence type="ECO:0000313" key="2">
    <source>
        <dbReference type="Proteomes" id="UP001303046"/>
    </source>
</evidence>
<accession>A0ABR1D7A9</accession>
<organism evidence="1 2">
    <name type="scientific">Necator americanus</name>
    <name type="common">Human hookworm</name>
    <dbReference type="NCBI Taxonomy" id="51031"/>
    <lineage>
        <taxon>Eukaryota</taxon>
        <taxon>Metazoa</taxon>
        <taxon>Ecdysozoa</taxon>
        <taxon>Nematoda</taxon>
        <taxon>Chromadorea</taxon>
        <taxon>Rhabditida</taxon>
        <taxon>Rhabditina</taxon>
        <taxon>Rhabditomorpha</taxon>
        <taxon>Strongyloidea</taxon>
        <taxon>Ancylostomatidae</taxon>
        <taxon>Bunostominae</taxon>
        <taxon>Necator</taxon>
    </lineage>
</organism>
<gene>
    <name evidence="1" type="primary">Necator_chrIII.g12914</name>
    <name evidence="1" type="ORF">RB195_012147</name>
</gene>
<keyword evidence="2" id="KW-1185">Reference proteome</keyword>
<name>A0ABR1D7A9_NECAM</name>
<sequence length="73" mass="7960">MKCHEYIMEALGIVHCDISHSSASNSGDGRTQVALSLDAVVTLFLVQVDEMGYYFCRLLLRSPPSALASVTLQ</sequence>
<comment type="caution">
    <text evidence="1">The sequence shown here is derived from an EMBL/GenBank/DDBJ whole genome shotgun (WGS) entry which is preliminary data.</text>
</comment>